<keyword evidence="3" id="KW-1185">Reference proteome</keyword>
<evidence type="ECO:0000313" key="3">
    <source>
        <dbReference type="Proteomes" id="UP000605992"/>
    </source>
</evidence>
<keyword evidence="1" id="KW-0472">Membrane</keyword>
<sequence>MSPRACGLPGGGLPSPRWSVVAVLAALAGCVTGAVLCLVMTRSADAYGRSHRQVTAQIVRIFTPPPGRALPAPGLDVELTWTGADGRPRTGRTHLGVAASTKSPLRVWVDREDRLDVGPAATGTIALGSVLGGAAVALAVWPVMLVAQAGRRAWTARRAMAGWEREWRDISAAGR</sequence>
<dbReference type="AlphaFoldDB" id="A0A8J3Y2A8"/>
<dbReference type="EMBL" id="BOOR01000089">
    <property type="protein sequence ID" value="GII59558.1"/>
    <property type="molecule type" value="Genomic_DNA"/>
</dbReference>
<accession>A0A8J3Y2A8</accession>
<dbReference type="Proteomes" id="UP000605992">
    <property type="component" value="Unassembled WGS sequence"/>
</dbReference>
<comment type="caution">
    <text evidence="2">The sequence shown here is derived from an EMBL/GenBank/DDBJ whole genome shotgun (WGS) entry which is preliminary data.</text>
</comment>
<protein>
    <submittedName>
        <fullName evidence="2">Uncharacterized protein</fullName>
    </submittedName>
</protein>
<gene>
    <name evidence="2" type="ORF">Pth03_79470</name>
</gene>
<evidence type="ECO:0000256" key="1">
    <source>
        <dbReference type="SAM" id="Phobius"/>
    </source>
</evidence>
<keyword evidence="1" id="KW-0812">Transmembrane</keyword>
<organism evidence="2 3">
    <name type="scientific">Planotetraspora thailandica</name>
    <dbReference type="NCBI Taxonomy" id="487172"/>
    <lineage>
        <taxon>Bacteria</taxon>
        <taxon>Bacillati</taxon>
        <taxon>Actinomycetota</taxon>
        <taxon>Actinomycetes</taxon>
        <taxon>Streptosporangiales</taxon>
        <taxon>Streptosporangiaceae</taxon>
        <taxon>Planotetraspora</taxon>
    </lineage>
</organism>
<evidence type="ECO:0000313" key="2">
    <source>
        <dbReference type="EMBL" id="GII59558.1"/>
    </source>
</evidence>
<reference evidence="2" key="1">
    <citation type="submission" date="2021-01" db="EMBL/GenBank/DDBJ databases">
        <title>Whole genome shotgun sequence of Planotetraspora thailandica NBRC 104271.</title>
        <authorList>
            <person name="Komaki H."/>
            <person name="Tamura T."/>
        </authorList>
    </citation>
    <scope>NUCLEOTIDE SEQUENCE</scope>
    <source>
        <strain evidence="2">NBRC 104271</strain>
    </source>
</reference>
<name>A0A8J3Y2A8_9ACTN</name>
<keyword evidence="1" id="KW-1133">Transmembrane helix</keyword>
<dbReference type="PROSITE" id="PS51257">
    <property type="entry name" value="PROKAR_LIPOPROTEIN"/>
    <property type="match status" value="1"/>
</dbReference>
<dbReference type="RefSeq" id="WP_203949605.1">
    <property type="nucleotide sequence ID" value="NZ_BOOR01000089.1"/>
</dbReference>
<feature type="transmembrane region" description="Helical" evidence="1">
    <location>
        <begin position="20"/>
        <end position="41"/>
    </location>
</feature>
<proteinExistence type="predicted"/>